<dbReference type="Pfam" id="PF02458">
    <property type="entry name" value="Transferase"/>
    <property type="match status" value="1"/>
</dbReference>
<dbReference type="PANTHER" id="PTHR31642">
    <property type="entry name" value="TRICHOTHECENE 3-O-ACETYLTRANSFERASE"/>
    <property type="match status" value="1"/>
</dbReference>
<feature type="non-terminal residue" evidence="4">
    <location>
        <position position="1"/>
    </location>
</feature>
<dbReference type="OrthoDB" id="586091at2759"/>
<dbReference type="GO" id="GO:0016747">
    <property type="term" value="F:acyltransferase activity, transferring groups other than amino-acyl groups"/>
    <property type="evidence" value="ECO:0007669"/>
    <property type="project" value="TreeGrafter"/>
</dbReference>
<comment type="similarity">
    <text evidence="1">Belongs to the plant acyltransferase family.</text>
</comment>
<evidence type="ECO:0000256" key="3">
    <source>
        <dbReference type="ARBA" id="ARBA00023315"/>
    </source>
</evidence>
<evidence type="ECO:0000313" key="4">
    <source>
        <dbReference type="EMBL" id="TVU42521.1"/>
    </source>
</evidence>
<dbReference type="Gramene" id="TVU42521">
    <property type="protein sequence ID" value="TVU42521"/>
    <property type="gene ID" value="EJB05_08933"/>
</dbReference>
<proteinExistence type="inferred from homology"/>
<dbReference type="Proteomes" id="UP000324897">
    <property type="component" value="Unassembled WGS sequence"/>
</dbReference>
<keyword evidence="5" id="KW-1185">Reference proteome</keyword>
<dbReference type="Gene3D" id="3.30.559.10">
    <property type="entry name" value="Chloramphenicol acetyltransferase-like domain"/>
    <property type="match status" value="2"/>
</dbReference>
<comment type="caution">
    <text evidence="4">The sequence shown here is derived from an EMBL/GenBank/DDBJ whole genome shotgun (WGS) entry which is preliminary data.</text>
</comment>
<keyword evidence="2" id="KW-0808">Transferase</keyword>
<sequence length="420" mass="46731">MPIYWKSQISDNAHTYKLDGQEWLLLISRSASFEKGLPSLLNHFYPNAGRIITNPGSGLPELHWNNQGAELVVGEVGVSLGSLEYGLAEDSLKKIMLPFPADVTLSVQLLSFSCGSFSVVWWTNNLVADGNGVTMLIRRWSEFARTGTITEEAPNFNRSVFRPCDPPSYSAKLGAMFATYDDHRLVNVLTAHDSFVERLYYVEASDIAWLREMASTESHRSSRVQAVSAYLWKVLADVVATCRVPDEERCRMGWMVDGRRCRLSSSRPCATTRATYALGDEAVEDIRRKSLAEVAATVREAITSIDYDEYVQELIDWVEEHKTERMMETGVLGMGPPTGNQTVFASFPLDTDFGFGHAALALPMCDYGRLSSAYLSVGARPGGDGSWIISAYVWPRFAAALESDKKRIFKPLTAEYLGLI</sequence>
<protein>
    <submittedName>
        <fullName evidence="4">Uncharacterized protein</fullName>
    </submittedName>
</protein>
<evidence type="ECO:0000256" key="1">
    <source>
        <dbReference type="ARBA" id="ARBA00009861"/>
    </source>
</evidence>
<keyword evidence="3" id="KW-0012">Acyltransferase</keyword>
<dbReference type="PANTHER" id="PTHR31642:SF114">
    <property type="entry name" value="OS07G0244600 PROTEIN"/>
    <property type="match status" value="1"/>
</dbReference>
<dbReference type="EMBL" id="RWGY01000005">
    <property type="protein sequence ID" value="TVU42521.1"/>
    <property type="molecule type" value="Genomic_DNA"/>
</dbReference>
<dbReference type="AlphaFoldDB" id="A0A5J9W3I1"/>
<name>A0A5J9W3I1_9POAL</name>
<dbReference type="InterPro" id="IPR023213">
    <property type="entry name" value="CAT-like_dom_sf"/>
</dbReference>
<accession>A0A5J9W3I1</accession>
<organism evidence="4 5">
    <name type="scientific">Eragrostis curvula</name>
    <name type="common">weeping love grass</name>
    <dbReference type="NCBI Taxonomy" id="38414"/>
    <lineage>
        <taxon>Eukaryota</taxon>
        <taxon>Viridiplantae</taxon>
        <taxon>Streptophyta</taxon>
        <taxon>Embryophyta</taxon>
        <taxon>Tracheophyta</taxon>
        <taxon>Spermatophyta</taxon>
        <taxon>Magnoliopsida</taxon>
        <taxon>Liliopsida</taxon>
        <taxon>Poales</taxon>
        <taxon>Poaceae</taxon>
        <taxon>PACMAD clade</taxon>
        <taxon>Chloridoideae</taxon>
        <taxon>Eragrostideae</taxon>
        <taxon>Eragrostidinae</taxon>
        <taxon>Eragrostis</taxon>
    </lineage>
</organism>
<dbReference type="InterPro" id="IPR050317">
    <property type="entry name" value="Plant_Fungal_Acyltransferase"/>
</dbReference>
<gene>
    <name evidence="4" type="ORF">EJB05_08933</name>
</gene>
<evidence type="ECO:0000313" key="5">
    <source>
        <dbReference type="Proteomes" id="UP000324897"/>
    </source>
</evidence>
<evidence type="ECO:0000256" key="2">
    <source>
        <dbReference type="ARBA" id="ARBA00022679"/>
    </source>
</evidence>
<reference evidence="4 5" key="1">
    <citation type="journal article" date="2019" name="Sci. Rep.">
        <title>A high-quality genome of Eragrostis curvula grass provides insights into Poaceae evolution and supports new strategies to enhance forage quality.</title>
        <authorList>
            <person name="Carballo J."/>
            <person name="Santos B.A.C.M."/>
            <person name="Zappacosta D."/>
            <person name="Garbus I."/>
            <person name="Selva J.P."/>
            <person name="Gallo C.A."/>
            <person name="Diaz A."/>
            <person name="Albertini E."/>
            <person name="Caccamo M."/>
            <person name="Echenique V."/>
        </authorList>
    </citation>
    <scope>NUCLEOTIDE SEQUENCE [LARGE SCALE GENOMIC DNA]</scope>
    <source>
        <strain evidence="5">cv. Victoria</strain>
        <tissue evidence="4">Leaf</tissue>
    </source>
</reference>